<evidence type="ECO:0000259" key="12">
    <source>
        <dbReference type="Pfam" id="PF03033"/>
    </source>
</evidence>
<comment type="pathway">
    <text evidence="10">Cell wall biogenesis; peptidoglycan biosynthesis.</text>
</comment>
<dbReference type="Gene3D" id="3.40.50.2000">
    <property type="entry name" value="Glycogen Phosphorylase B"/>
    <property type="match status" value="2"/>
</dbReference>
<reference evidence="15" key="1">
    <citation type="submission" date="2017-09" db="EMBL/GenBank/DDBJ databases">
        <title>Depth-based differentiation of microbial function through sediment-hosted aquifers and enrichment of novel symbionts in the deep terrestrial subsurface.</title>
        <authorList>
            <person name="Probst A.J."/>
            <person name="Ladd B."/>
            <person name="Jarett J.K."/>
            <person name="Geller-Mcgrath D.E."/>
            <person name="Sieber C.M.K."/>
            <person name="Emerson J.B."/>
            <person name="Anantharaman K."/>
            <person name="Thomas B.C."/>
            <person name="Malmstrom R."/>
            <person name="Stieglmeier M."/>
            <person name="Klingl A."/>
            <person name="Woyke T."/>
            <person name="Ryan C.M."/>
            <person name="Banfield J.F."/>
        </authorList>
    </citation>
    <scope>NUCLEOTIDE SEQUENCE [LARGE SCALE GENOMIC DNA]</scope>
</reference>
<dbReference type="EMBL" id="PEZK01000020">
    <property type="protein sequence ID" value="PIU02256.1"/>
    <property type="molecule type" value="Genomic_DNA"/>
</dbReference>
<feature type="transmembrane region" description="Helical" evidence="11">
    <location>
        <begin position="98"/>
        <end position="117"/>
    </location>
</feature>
<comment type="similarity">
    <text evidence="10">Belongs to the glycosyltransferase 28 family. MurG subfamily.</text>
</comment>
<organism evidence="14 15">
    <name type="scientific">Candidatus Shapirobacteria bacterium CG09_land_8_20_14_0_10_49_15</name>
    <dbReference type="NCBI Taxonomy" id="1974482"/>
    <lineage>
        <taxon>Bacteria</taxon>
        <taxon>Candidatus Shapironibacteriota</taxon>
    </lineage>
</organism>
<evidence type="ECO:0000256" key="4">
    <source>
        <dbReference type="ARBA" id="ARBA00022679"/>
    </source>
</evidence>
<dbReference type="GO" id="GO:0051991">
    <property type="term" value="F:UDP-N-acetyl-D-glucosamine:N-acetylmuramoyl-L-alanyl-D-glutamyl-meso-2,6-diaminopimelyl-D-alanyl-D-alanine-diphosphoundecaprenol 4-beta-N-acetylglucosaminlytransferase activity"/>
    <property type="evidence" value="ECO:0007669"/>
    <property type="project" value="RHEA"/>
</dbReference>
<evidence type="ECO:0000256" key="3">
    <source>
        <dbReference type="ARBA" id="ARBA00022676"/>
    </source>
</evidence>
<evidence type="ECO:0000256" key="10">
    <source>
        <dbReference type="HAMAP-Rule" id="MF_00033"/>
    </source>
</evidence>
<dbReference type="Proteomes" id="UP000231214">
    <property type="component" value="Unassembled WGS sequence"/>
</dbReference>
<dbReference type="GO" id="GO:0005975">
    <property type="term" value="P:carbohydrate metabolic process"/>
    <property type="evidence" value="ECO:0007669"/>
    <property type="project" value="InterPro"/>
</dbReference>
<evidence type="ECO:0000256" key="11">
    <source>
        <dbReference type="SAM" id="Phobius"/>
    </source>
</evidence>
<evidence type="ECO:0000256" key="5">
    <source>
        <dbReference type="ARBA" id="ARBA00022960"/>
    </source>
</evidence>
<keyword evidence="6 10" id="KW-0573">Peptidoglycan synthesis</keyword>
<evidence type="ECO:0000256" key="8">
    <source>
        <dbReference type="ARBA" id="ARBA00023306"/>
    </source>
</evidence>
<dbReference type="EC" id="2.4.1.227" evidence="10"/>
<dbReference type="GO" id="GO:0009252">
    <property type="term" value="P:peptidoglycan biosynthetic process"/>
    <property type="evidence" value="ECO:0007669"/>
    <property type="project" value="UniProtKB-UniRule"/>
</dbReference>
<accession>A0A2M6XBC3</accession>
<evidence type="ECO:0000256" key="1">
    <source>
        <dbReference type="ARBA" id="ARBA00022475"/>
    </source>
</evidence>
<keyword evidence="11" id="KW-0812">Transmembrane</keyword>
<sequence>MKATKRVVITGGHHSSALVVAEALRQEGFEIIWLGHKYSLAGDKNPSAEYQEVTQAGFRFATLQAAKSHRWWRPANLWRFPWGFTQALFYLLRWRPQLILSFGGYLAVPVVLVGWLMGIPCLTHEQTVVYGLANRLIAYFAKKVLVAWPQSLKHFPAQKVVLTGLPLRQEILAVKAQPHRQYTIYITGGKQGAHLINQAVRQALPSLLAKYRVIHQCGWFDWPEFRQLKKKNYTVKPYFFRQEIGSVLAQADLVVSRAGAHTVYELAALGKPALLIPIPWAYADEQQKNAQLLADVGLAQILPQSQLTAQTLCQKIATLASLPHSQKQTAAAKKLIVPDATQKIVNVVQQTIE</sequence>
<name>A0A2M6XBC3_9BACT</name>
<feature type="domain" description="Glycosyl transferase family 28 C-terminal" evidence="13">
    <location>
        <begin position="183"/>
        <end position="342"/>
    </location>
</feature>
<dbReference type="GO" id="GO:0071555">
    <property type="term" value="P:cell wall organization"/>
    <property type="evidence" value="ECO:0007669"/>
    <property type="project" value="UniProtKB-KW"/>
</dbReference>
<dbReference type="UniPathway" id="UPA00219"/>
<dbReference type="InterPro" id="IPR007235">
    <property type="entry name" value="Glyco_trans_28_C"/>
</dbReference>
<dbReference type="InterPro" id="IPR004276">
    <property type="entry name" value="GlycoTrans_28_N"/>
</dbReference>
<evidence type="ECO:0000256" key="7">
    <source>
        <dbReference type="ARBA" id="ARBA00023136"/>
    </source>
</evidence>
<feature type="binding site" evidence="10">
    <location>
        <begin position="10"/>
        <end position="12"/>
    </location>
    <ligand>
        <name>UDP-N-acetyl-alpha-D-glucosamine</name>
        <dbReference type="ChEBI" id="CHEBI:57705"/>
    </ligand>
</feature>
<comment type="subcellular location">
    <subcellularLocation>
        <location evidence="10">Cell membrane</location>
        <topology evidence="10">Peripheral membrane protein</topology>
        <orientation evidence="10">Cytoplasmic side</orientation>
    </subcellularLocation>
</comment>
<keyword evidence="9 10" id="KW-0961">Cell wall biogenesis/degradation</keyword>
<dbReference type="Pfam" id="PF04101">
    <property type="entry name" value="Glyco_tran_28_C"/>
    <property type="match status" value="1"/>
</dbReference>
<comment type="function">
    <text evidence="10">Cell wall formation. Catalyzes the transfer of a GlcNAc subunit on undecaprenyl-pyrophosphoryl-MurNAc-pentapeptide (lipid intermediate I) to form undecaprenyl-pyrophosphoryl-MurNAc-(pentapeptide)GlcNAc (lipid intermediate II).</text>
</comment>
<keyword evidence="7 10" id="KW-0472">Membrane</keyword>
<evidence type="ECO:0000256" key="6">
    <source>
        <dbReference type="ARBA" id="ARBA00022984"/>
    </source>
</evidence>
<proteinExistence type="inferred from homology"/>
<evidence type="ECO:0000256" key="2">
    <source>
        <dbReference type="ARBA" id="ARBA00022618"/>
    </source>
</evidence>
<comment type="caution">
    <text evidence="10">Lacks conserved residue(s) required for the propagation of feature annotation.</text>
</comment>
<evidence type="ECO:0000313" key="14">
    <source>
        <dbReference type="EMBL" id="PIU02256.1"/>
    </source>
</evidence>
<dbReference type="PANTHER" id="PTHR21015:SF22">
    <property type="entry name" value="GLYCOSYLTRANSFERASE"/>
    <property type="match status" value="1"/>
</dbReference>
<evidence type="ECO:0000313" key="15">
    <source>
        <dbReference type="Proteomes" id="UP000231214"/>
    </source>
</evidence>
<dbReference type="CDD" id="cd03785">
    <property type="entry name" value="GT28_MurG"/>
    <property type="match status" value="1"/>
</dbReference>
<feature type="domain" description="Glycosyltransferase family 28 N-terminal" evidence="12">
    <location>
        <begin position="10"/>
        <end position="145"/>
    </location>
</feature>
<keyword evidence="1 10" id="KW-1003">Cell membrane</keyword>
<feature type="binding site" evidence="10">
    <location>
        <position position="286"/>
    </location>
    <ligand>
        <name>UDP-N-acetyl-alpha-D-glucosamine</name>
        <dbReference type="ChEBI" id="CHEBI:57705"/>
    </ligand>
</feature>
<dbReference type="GO" id="GO:0050511">
    <property type="term" value="F:undecaprenyldiphospho-muramoylpentapeptide beta-N-acetylglucosaminyltransferase activity"/>
    <property type="evidence" value="ECO:0007669"/>
    <property type="project" value="UniProtKB-UniRule"/>
</dbReference>
<comment type="catalytic activity">
    <reaction evidence="10">
        <text>di-trans,octa-cis-undecaprenyl diphospho-N-acetyl-alpha-D-muramoyl-L-alanyl-D-glutamyl-meso-2,6-diaminopimeloyl-D-alanyl-D-alanine + UDP-N-acetyl-alpha-D-glucosamine = di-trans,octa-cis-undecaprenyl diphospho-[N-acetyl-alpha-D-glucosaminyl-(1-&gt;4)]-N-acetyl-alpha-D-muramoyl-L-alanyl-D-glutamyl-meso-2,6-diaminopimeloyl-D-alanyl-D-alanine + UDP + H(+)</text>
        <dbReference type="Rhea" id="RHEA:31227"/>
        <dbReference type="ChEBI" id="CHEBI:15378"/>
        <dbReference type="ChEBI" id="CHEBI:57705"/>
        <dbReference type="ChEBI" id="CHEBI:58223"/>
        <dbReference type="ChEBI" id="CHEBI:61387"/>
        <dbReference type="ChEBI" id="CHEBI:61388"/>
        <dbReference type="EC" id="2.4.1.227"/>
    </reaction>
</comment>
<evidence type="ECO:0000256" key="9">
    <source>
        <dbReference type="ARBA" id="ARBA00023316"/>
    </source>
</evidence>
<keyword evidence="11" id="KW-1133">Transmembrane helix</keyword>
<dbReference type="InterPro" id="IPR006009">
    <property type="entry name" value="GlcNAc_MurG"/>
</dbReference>
<dbReference type="HAMAP" id="MF_00033">
    <property type="entry name" value="MurG"/>
    <property type="match status" value="1"/>
</dbReference>
<dbReference type="SUPFAM" id="SSF53756">
    <property type="entry name" value="UDP-Glycosyltransferase/glycogen phosphorylase"/>
    <property type="match status" value="1"/>
</dbReference>
<comment type="caution">
    <text evidence="14">The sequence shown here is derived from an EMBL/GenBank/DDBJ whole genome shotgun (WGS) entry which is preliminary data.</text>
</comment>
<dbReference type="AlphaFoldDB" id="A0A2M6XBC3"/>
<dbReference type="GO" id="GO:0005886">
    <property type="term" value="C:plasma membrane"/>
    <property type="evidence" value="ECO:0007669"/>
    <property type="project" value="UniProtKB-SubCell"/>
</dbReference>
<keyword evidence="8 10" id="KW-0131">Cell cycle</keyword>
<dbReference type="GO" id="GO:0008360">
    <property type="term" value="P:regulation of cell shape"/>
    <property type="evidence" value="ECO:0007669"/>
    <property type="project" value="UniProtKB-KW"/>
</dbReference>
<keyword evidence="4 10" id="KW-0808">Transferase</keyword>
<feature type="binding site" evidence="10">
    <location>
        <position position="168"/>
    </location>
    <ligand>
        <name>UDP-N-acetyl-alpha-D-glucosamine</name>
        <dbReference type="ChEBI" id="CHEBI:57705"/>
    </ligand>
</feature>
<protein>
    <recommendedName>
        <fullName evidence="10">UDP-N-acetylglucosamine--N-acetylmuramyl-(pentapeptide) pyrophosphoryl-undecaprenol N-acetylglucosamine transferase</fullName>
        <ecNumber evidence="10">2.4.1.227</ecNumber>
    </recommendedName>
    <alternativeName>
        <fullName evidence="10">Undecaprenyl-PP-MurNAc-pentapeptide-UDPGlcNAc GlcNAc transferase</fullName>
    </alternativeName>
</protein>
<keyword evidence="2 10" id="KW-0132">Cell division</keyword>
<keyword evidence="3 10" id="KW-0328">Glycosyltransferase</keyword>
<keyword evidence="5 10" id="KW-0133">Cell shape</keyword>
<evidence type="ECO:0000259" key="13">
    <source>
        <dbReference type="Pfam" id="PF04101"/>
    </source>
</evidence>
<dbReference type="PANTHER" id="PTHR21015">
    <property type="entry name" value="UDP-N-ACETYLGLUCOSAMINE--N-ACETYLMURAMYL-(PENTAPEPTIDE) PYROPHOSPHORYL-UNDECAPRENOL N-ACETYLGLUCOSAMINE TRANSFERASE 1"/>
    <property type="match status" value="1"/>
</dbReference>
<dbReference type="GO" id="GO:0051301">
    <property type="term" value="P:cell division"/>
    <property type="evidence" value="ECO:0007669"/>
    <property type="project" value="UniProtKB-KW"/>
</dbReference>
<dbReference type="Pfam" id="PF03033">
    <property type="entry name" value="Glyco_transf_28"/>
    <property type="match status" value="1"/>
</dbReference>
<gene>
    <name evidence="10" type="primary">murG</name>
    <name evidence="14" type="ORF">COT66_01305</name>
</gene>